<dbReference type="OrthoDB" id="286173at2"/>
<dbReference type="STRING" id="68895.RR42_s1923"/>
<dbReference type="SUPFAM" id="SSF111369">
    <property type="entry name" value="HlyD-like secretion proteins"/>
    <property type="match status" value="2"/>
</dbReference>
<evidence type="ECO:0000259" key="1">
    <source>
        <dbReference type="Pfam" id="PF25917"/>
    </source>
</evidence>
<dbReference type="NCBIfam" id="NF007785">
    <property type="entry name" value="PRK10476.1"/>
    <property type="match status" value="1"/>
</dbReference>
<feature type="domain" description="p-hydroxybenzoic acid efflux pump subunit AaeA-like beta-barrel" evidence="2">
    <location>
        <begin position="248"/>
        <end position="342"/>
    </location>
</feature>
<sequence length="349" mass="37696">MKMAGVRKNPLRGKLIALAIVVLAILLSIHAWHRAVRFPSSDDAGLDADMVHVASPVGGRISRILVSENQHVAKGDVLFEIDPVPYRLAVAQATADLELAQAALGTRRRTIATEHANAAIASEQTARTEQNYALSARTVARLRPLAADGYVPKQQLDQAEVAQRDAAVSLRQANVQRAATAKAVGTEDDATATVRAREAALAIAQRALDDTVVRAPHDGRVSGLTVLSGEVVIPNQSLFLLVHTGQWFAVANFRETQLADIRPGDCATVYSMIDRSHVMRGKVEGIGIGITDTERLNLPRSLPYVQPSVNWVHVAKRFPVRIKLEEPPEMLARVGASATVEIRHGAACR</sequence>
<dbReference type="AlphaFoldDB" id="A0A0C4YSB3"/>
<keyword evidence="4" id="KW-1185">Reference proteome</keyword>
<dbReference type="InterPro" id="IPR058625">
    <property type="entry name" value="MdtA-like_BSH"/>
</dbReference>
<organism evidence="3 4">
    <name type="scientific">Cupriavidus basilensis</name>
    <dbReference type="NCBI Taxonomy" id="68895"/>
    <lineage>
        <taxon>Bacteria</taxon>
        <taxon>Pseudomonadati</taxon>
        <taxon>Pseudomonadota</taxon>
        <taxon>Betaproteobacteria</taxon>
        <taxon>Burkholderiales</taxon>
        <taxon>Burkholderiaceae</taxon>
        <taxon>Cupriavidus</taxon>
    </lineage>
</organism>
<dbReference type="RefSeq" id="WP_043355377.1">
    <property type="nucleotide sequence ID" value="NZ_CP010537.1"/>
</dbReference>
<proteinExistence type="predicted"/>
<dbReference type="Proteomes" id="UP000031843">
    <property type="component" value="Chromosome secondary"/>
</dbReference>
<protein>
    <submittedName>
        <fullName evidence="3">Putative Co/Zn/Cd efflux system membrane fusion protein</fullName>
    </submittedName>
</protein>
<gene>
    <name evidence="3" type="ORF">RR42_s1923</name>
</gene>
<dbReference type="KEGG" id="cbw:RR42_s1923"/>
<dbReference type="Gene3D" id="2.40.50.100">
    <property type="match status" value="1"/>
</dbReference>
<dbReference type="Pfam" id="PF25917">
    <property type="entry name" value="BSH_RND"/>
    <property type="match status" value="1"/>
</dbReference>
<evidence type="ECO:0000313" key="3">
    <source>
        <dbReference type="EMBL" id="AJG23511.1"/>
    </source>
</evidence>
<dbReference type="EMBL" id="CP010537">
    <property type="protein sequence ID" value="AJG23511.1"/>
    <property type="molecule type" value="Genomic_DNA"/>
</dbReference>
<feature type="domain" description="Multidrug resistance protein MdtA-like barrel-sandwich hybrid" evidence="1">
    <location>
        <begin position="50"/>
        <end position="243"/>
    </location>
</feature>
<accession>A0A0C4YSB3</accession>
<dbReference type="Gene3D" id="2.40.30.170">
    <property type="match status" value="1"/>
</dbReference>
<reference evidence="3 4" key="1">
    <citation type="journal article" date="2015" name="Genome Announc.">
        <title>Complete Genome Sequence of Cupriavidus basilensis 4G11, Isolated from the Oak Ridge Field Research Center Site.</title>
        <authorList>
            <person name="Ray J."/>
            <person name="Waters R.J."/>
            <person name="Skerker J.M."/>
            <person name="Kuehl J.V."/>
            <person name="Price M.N."/>
            <person name="Huang J."/>
            <person name="Chakraborty R."/>
            <person name="Arkin A.P."/>
            <person name="Deutschbauer A."/>
        </authorList>
    </citation>
    <scope>NUCLEOTIDE SEQUENCE [LARGE SCALE GENOMIC DNA]</scope>
    <source>
        <strain evidence="3">4G11</strain>
    </source>
</reference>
<dbReference type="InterPro" id="IPR058634">
    <property type="entry name" value="AaeA-lik-b-barrel"/>
</dbReference>
<evidence type="ECO:0000313" key="4">
    <source>
        <dbReference type="Proteomes" id="UP000031843"/>
    </source>
</evidence>
<dbReference type="Gene3D" id="1.10.287.470">
    <property type="entry name" value="Helix hairpin bin"/>
    <property type="match status" value="1"/>
</dbReference>
<dbReference type="InterPro" id="IPR050393">
    <property type="entry name" value="MFP_Efflux_Pump"/>
</dbReference>
<name>A0A0C4YSB3_9BURK</name>
<dbReference type="Pfam" id="PF25963">
    <property type="entry name" value="Beta-barrel_AAEA"/>
    <property type="match status" value="1"/>
</dbReference>
<evidence type="ECO:0000259" key="2">
    <source>
        <dbReference type="Pfam" id="PF25963"/>
    </source>
</evidence>
<dbReference type="PANTHER" id="PTHR30367">
    <property type="entry name" value="P-HYDROXYBENZOIC ACID EFFLUX PUMP SUBUNIT AAEA-RELATED"/>
    <property type="match status" value="1"/>
</dbReference>
<dbReference type="PANTHER" id="PTHR30367:SF1">
    <property type="entry name" value="MULTIDRUG RESISTANCE PROTEIN MDTN"/>
    <property type="match status" value="1"/>
</dbReference>